<gene>
    <name evidence="3" type="ORF">LCGC14_2007220</name>
</gene>
<dbReference type="InterPro" id="IPR001296">
    <property type="entry name" value="Glyco_trans_1"/>
</dbReference>
<dbReference type="AlphaFoldDB" id="A0A0F9F1B8"/>
<organism evidence="3">
    <name type="scientific">marine sediment metagenome</name>
    <dbReference type="NCBI Taxonomy" id="412755"/>
    <lineage>
        <taxon>unclassified sequences</taxon>
        <taxon>metagenomes</taxon>
        <taxon>ecological metagenomes</taxon>
    </lineage>
</organism>
<dbReference type="PANTHER" id="PTHR45947:SF3">
    <property type="entry name" value="SULFOQUINOVOSYL TRANSFERASE SQD2"/>
    <property type="match status" value="1"/>
</dbReference>
<feature type="domain" description="Glycosyl transferase family 1" evidence="1">
    <location>
        <begin position="309"/>
        <end position="479"/>
    </location>
</feature>
<name>A0A0F9F1B8_9ZZZZ</name>
<dbReference type="InterPro" id="IPR028098">
    <property type="entry name" value="Glyco_trans_4-like_N"/>
</dbReference>
<comment type="caution">
    <text evidence="3">The sequence shown here is derived from an EMBL/GenBank/DDBJ whole genome shotgun (WGS) entry which is preliminary data.</text>
</comment>
<dbReference type="Pfam" id="PF00534">
    <property type="entry name" value="Glycos_transf_1"/>
    <property type="match status" value="1"/>
</dbReference>
<dbReference type="Pfam" id="PF13439">
    <property type="entry name" value="Glyco_transf_4"/>
    <property type="match status" value="1"/>
</dbReference>
<evidence type="ECO:0000259" key="1">
    <source>
        <dbReference type="Pfam" id="PF00534"/>
    </source>
</evidence>
<evidence type="ECO:0000313" key="3">
    <source>
        <dbReference type="EMBL" id="KKL80193.1"/>
    </source>
</evidence>
<dbReference type="EMBL" id="LAZR01022928">
    <property type="protein sequence ID" value="KKL80193.1"/>
    <property type="molecule type" value="Genomic_DNA"/>
</dbReference>
<reference evidence="3" key="1">
    <citation type="journal article" date="2015" name="Nature">
        <title>Complex archaea that bridge the gap between prokaryotes and eukaryotes.</title>
        <authorList>
            <person name="Spang A."/>
            <person name="Saw J.H."/>
            <person name="Jorgensen S.L."/>
            <person name="Zaremba-Niedzwiedzka K."/>
            <person name="Martijn J."/>
            <person name="Lind A.E."/>
            <person name="van Eijk R."/>
            <person name="Schleper C."/>
            <person name="Guy L."/>
            <person name="Ettema T.J."/>
        </authorList>
    </citation>
    <scope>NUCLEOTIDE SEQUENCE</scope>
</reference>
<protein>
    <recommendedName>
        <fullName evidence="4">Glycosyl transferase family 1 domain-containing protein</fullName>
    </recommendedName>
</protein>
<dbReference type="InterPro" id="IPR050194">
    <property type="entry name" value="Glycosyltransferase_grp1"/>
</dbReference>
<sequence>MKIEYTNYKGKQVETKTEQASFLAGKPVFDFTDVSLNDVDYCLKLSQLGYRTVYVPGAELLHHEAISRNKEDDPSELANFRKRYFGLTDRYYNLNLSKENSFSINPQSRLDYIEFFHRPLKVLFFSHNLNFEGATKVIIHLARDLKVTYGIESLITSFQDGPLHSYCKDNDLPCYIQELPGITNILQGWLKEDDLHKSVNITLDLIKNLKPDVVFANVINTFFVIQAAKMIDLPSVWLIHESYDRKMLLKHLPPFALAMFEDSFCTANRVAFVSKATMDLYHEYDQQRNFTVIHNGLNLNDFKSSISVDRDSARRVLTIPDNIKVILNVGTVCERKDQETLIHAIYHLTKHRGDFICYLVGARPGDPYSDSIVRLVRKYKLEQRVKIINESADIVIYYKAADIFAFTSLNESFSLTILEAMAHGLPIATTNCFGVSEQVRYGINALNFGFGDYLTLSSQLEKLIDNDGLRIQMGINSKNMFSYMFNYEEALEEYKSLAEAVWQEGINRTI</sequence>
<dbReference type="CDD" id="cd03801">
    <property type="entry name" value="GT4_PimA-like"/>
    <property type="match status" value="1"/>
</dbReference>
<accession>A0A0F9F1B8</accession>
<proteinExistence type="predicted"/>
<evidence type="ECO:0000259" key="2">
    <source>
        <dbReference type="Pfam" id="PF13439"/>
    </source>
</evidence>
<dbReference type="PANTHER" id="PTHR45947">
    <property type="entry name" value="SULFOQUINOVOSYL TRANSFERASE SQD2"/>
    <property type="match status" value="1"/>
</dbReference>
<feature type="domain" description="Glycosyltransferase subfamily 4-like N-terminal" evidence="2">
    <location>
        <begin position="204"/>
        <end position="300"/>
    </location>
</feature>
<dbReference type="InterPro" id="IPR029044">
    <property type="entry name" value="Nucleotide-diphossugar_trans"/>
</dbReference>
<dbReference type="GO" id="GO:0016757">
    <property type="term" value="F:glycosyltransferase activity"/>
    <property type="evidence" value="ECO:0007669"/>
    <property type="project" value="InterPro"/>
</dbReference>
<dbReference type="Gene3D" id="3.40.50.2000">
    <property type="entry name" value="Glycogen Phosphorylase B"/>
    <property type="match status" value="2"/>
</dbReference>
<evidence type="ECO:0008006" key="4">
    <source>
        <dbReference type="Google" id="ProtNLM"/>
    </source>
</evidence>
<dbReference type="SUPFAM" id="SSF53448">
    <property type="entry name" value="Nucleotide-diphospho-sugar transferases"/>
    <property type="match status" value="1"/>
</dbReference>
<dbReference type="SUPFAM" id="SSF53756">
    <property type="entry name" value="UDP-Glycosyltransferase/glycogen phosphorylase"/>
    <property type="match status" value="1"/>
</dbReference>